<dbReference type="EMBL" id="MU002277">
    <property type="protein sequence ID" value="KAF2787808.1"/>
    <property type="molecule type" value="Genomic_DNA"/>
</dbReference>
<gene>
    <name evidence="2" type="ORF">K505DRAFT_367029</name>
</gene>
<keyword evidence="3" id="KW-1185">Reference proteome</keyword>
<feature type="compositionally biased region" description="Basic residues" evidence="1">
    <location>
        <begin position="21"/>
        <end position="31"/>
    </location>
</feature>
<dbReference type="PANTHER" id="PTHR37540:SF5">
    <property type="entry name" value="TRANSCRIPTION FACTOR DOMAIN-CONTAINING PROTEIN"/>
    <property type="match status" value="1"/>
</dbReference>
<dbReference type="Proteomes" id="UP000799757">
    <property type="component" value="Unassembled WGS sequence"/>
</dbReference>
<organism evidence="2 3">
    <name type="scientific">Melanomma pulvis-pyrius CBS 109.77</name>
    <dbReference type="NCBI Taxonomy" id="1314802"/>
    <lineage>
        <taxon>Eukaryota</taxon>
        <taxon>Fungi</taxon>
        <taxon>Dikarya</taxon>
        <taxon>Ascomycota</taxon>
        <taxon>Pezizomycotina</taxon>
        <taxon>Dothideomycetes</taxon>
        <taxon>Pleosporomycetidae</taxon>
        <taxon>Pleosporales</taxon>
        <taxon>Melanommataceae</taxon>
        <taxon>Melanomma</taxon>
    </lineage>
</organism>
<dbReference type="AlphaFoldDB" id="A0A6A6WV78"/>
<evidence type="ECO:0000313" key="2">
    <source>
        <dbReference type="EMBL" id="KAF2787808.1"/>
    </source>
</evidence>
<dbReference type="PANTHER" id="PTHR37540">
    <property type="entry name" value="TRANSCRIPTION FACTOR (ACR-2), PUTATIVE-RELATED-RELATED"/>
    <property type="match status" value="1"/>
</dbReference>
<name>A0A6A6WV78_9PLEO</name>
<evidence type="ECO:0000313" key="3">
    <source>
        <dbReference type="Proteomes" id="UP000799757"/>
    </source>
</evidence>
<sequence length="641" mass="72058">MAPMSREQGEAPHASSSNPKPHVRARRRRKRDGPPQFQFLTATDPSQFKDEDAKRSVRSQAMIQYRYKSGQQKQMDKGKGKEAADAHAGEGAPRAAEHITPMMLPDGLYTYQGGQSPLMARVVDRQWGDGHNQQQQHMYHPGFVEWGAHPSRYRQVQAIVALNSVAQNVLDYEDNDAQEEFQLRVLLEKFATVTSIGDGVDPFTVLPQFSNPELDSMFLIRNCNRTFVTQTTLVKWLPVLLSHPHMLLSATLMGSTWLDMNAGKSGDSRRTMLVKEETITWINDRLWHPVQQFEDLTLIAILHLFAGEMWNCSEKALHYHQHGIAKLITHRGGMGSLQSEVTAEVAAACCYHCNIFCEATPIPLFYAWEPSKYVLIEEFAAIPESPLFCPRAEFYTILRDPRCSEYTYELLCDMRDLTRLFIDHNADLNTVLELKVEEDITRLGPSFTDYEAKVAGIRARLASLPSAYTPGHPATNDWLYESCRIAAIIYAGAIIMRTTFSAAADPSRNPIISDGVFMANSFVGGYLPATRLTEALYEALLRSNTSNVWGDMSGVLYWVAIVGAAAARTPITINMNQKDRSRSDARAIWIRRCLIMHATRPLLLLVFQHPLPIIMAQKQLLKVQELTGSGSSARILSRARS</sequence>
<protein>
    <recommendedName>
        <fullName evidence="4">Transcription factor domain-containing protein</fullName>
    </recommendedName>
</protein>
<accession>A0A6A6WV78</accession>
<feature type="compositionally biased region" description="Basic and acidic residues" evidence="1">
    <location>
        <begin position="74"/>
        <end position="88"/>
    </location>
</feature>
<reference evidence="2" key="1">
    <citation type="journal article" date="2020" name="Stud. Mycol.">
        <title>101 Dothideomycetes genomes: a test case for predicting lifestyles and emergence of pathogens.</title>
        <authorList>
            <person name="Haridas S."/>
            <person name="Albert R."/>
            <person name="Binder M."/>
            <person name="Bloem J."/>
            <person name="Labutti K."/>
            <person name="Salamov A."/>
            <person name="Andreopoulos B."/>
            <person name="Baker S."/>
            <person name="Barry K."/>
            <person name="Bills G."/>
            <person name="Bluhm B."/>
            <person name="Cannon C."/>
            <person name="Castanera R."/>
            <person name="Culley D."/>
            <person name="Daum C."/>
            <person name="Ezra D."/>
            <person name="Gonzalez J."/>
            <person name="Henrissat B."/>
            <person name="Kuo A."/>
            <person name="Liang C."/>
            <person name="Lipzen A."/>
            <person name="Lutzoni F."/>
            <person name="Magnuson J."/>
            <person name="Mondo S."/>
            <person name="Nolan M."/>
            <person name="Ohm R."/>
            <person name="Pangilinan J."/>
            <person name="Park H.-J."/>
            <person name="Ramirez L."/>
            <person name="Alfaro M."/>
            <person name="Sun H."/>
            <person name="Tritt A."/>
            <person name="Yoshinaga Y."/>
            <person name="Zwiers L.-H."/>
            <person name="Turgeon B."/>
            <person name="Goodwin S."/>
            <person name="Spatafora J."/>
            <person name="Crous P."/>
            <person name="Grigoriev I."/>
        </authorList>
    </citation>
    <scope>NUCLEOTIDE SEQUENCE</scope>
    <source>
        <strain evidence="2">CBS 109.77</strain>
    </source>
</reference>
<evidence type="ECO:0000256" key="1">
    <source>
        <dbReference type="SAM" id="MobiDB-lite"/>
    </source>
</evidence>
<dbReference type="OrthoDB" id="415825at2759"/>
<proteinExistence type="predicted"/>
<evidence type="ECO:0008006" key="4">
    <source>
        <dbReference type="Google" id="ProtNLM"/>
    </source>
</evidence>
<feature type="region of interest" description="Disordered" evidence="1">
    <location>
        <begin position="1"/>
        <end position="94"/>
    </location>
</feature>